<dbReference type="EMBL" id="JAEEGC010000011">
    <property type="protein sequence ID" value="MBV7271835.1"/>
    <property type="molecule type" value="Genomic_DNA"/>
</dbReference>
<protein>
    <submittedName>
        <fullName evidence="7">MFS transporter</fullName>
    </submittedName>
</protein>
<dbReference type="GO" id="GO:0005886">
    <property type="term" value="C:plasma membrane"/>
    <property type="evidence" value="ECO:0007669"/>
    <property type="project" value="UniProtKB-SubCell"/>
</dbReference>
<keyword evidence="3 5" id="KW-1133">Transmembrane helix</keyword>
<dbReference type="PANTHER" id="PTHR23531">
    <property type="entry name" value="QUINOLENE RESISTANCE PROTEIN NORA"/>
    <property type="match status" value="1"/>
</dbReference>
<evidence type="ECO:0000256" key="3">
    <source>
        <dbReference type="ARBA" id="ARBA00022989"/>
    </source>
</evidence>
<feature type="transmembrane region" description="Helical" evidence="5">
    <location>
        <begin position="268"/>
        <end position="288"/>
    </location>
</feature>
<keyword evidence="4 5" id="KW-0472">Membrane</keyword>
<reference evidence="7" key="1">
    <citation type="submission" date="2020-12" db="EMBL/GenBank/DDBJ databases">
        <title>Clostridium thailandense sp. nov., a novel acetogenic bacterium isolated from peat land soil in Thailand.</title>
        <authorList>
            <person name="Chaikitkaew S."/>
            <person name="Birkeland N.K."/>
        </authorList>
    </citation>
    <scope>NUCLEOTIDE SEQUENCE</scope>
    <source>
        <strain evidence="7">PL3</strain>
    </source>
</reference>
<sequence length="391" mass="42553">MEKNAQNNESLWTKNFIVINVINLLIFFSFQMLLPTLPLYAKKLGGTNSIIGLVTGAFIVSSVFIRPLSGLFLDKLGRKKVFIVGLLIFILSVFSYSLLPFIGIILIIRFVHGFGWGATSTASSTIASDNIPKNRFGEGMGYFSLTSSLAMAIAPVIGLFVISNYSFNVLFFTSTILAVLGLIVSFKLEYKNIENKDESKPKGSLYEKVSIYPSIIIFFVTVTYGSLTSFLPLYASQKGIQNIGIFFTVYAISLFISRPLFGKIIDKLGFDYAVIPGLICVIAAMILLSMASNIQMFLITAFIYGIGFGAAQSSLQTMSMVGVPPLRLGAANATFLTAFDCGIGLGAIVLGVVSSNIGYSKMYLLAGISAIIAFILYFIICRKKINVKETT</sequence>
<evidence type="ECO:0000256" key="1">
    <source>
        <dbReference type="ARBA" id="ARBA00004651"/>
    </source>
</evidence>
<gene>
    <name evidence="7" type="ORF">I6U48_02765</name>
</gene>
<evidence type="ECO:0000259" key="6">
    <source>
        <dbReference type="PROSITE" id="PS50850"/>
    </source>
</evidence>
<evidence type="ECO:0000256" key="5">
    <source>
        <dbReference type="SAM" id="Phobius"/>
    </source>
</evidence>
<dbReference type="InterPro" id="IPR011701">
    <property type="entry name" value="MFS"/>
</dbReference>
<feature type="transmembrane region" description="Helical" evidence="5">
    <location>
        <begin position="209"/>
        <end position="227"/>
    </location>
</feature>
<feature type="transmembrane region" description="Helical" evidence="5">
    <location>
        <begin position="12"/>
        <end position="30"/>
    </location>
</feature>
<dbReference type="Proteomes" id="UP000694308">
    <property type="component" value="Unassembled WGS sequence"/>
</dbReference>
<dbReference type="Pfam" id="PF07690">
    <property type="entry name" value="MFS_1"/>
    <property type="match status" value="1"/>
</dbReference>
<feature type="transmembrane region" description="Helical" evidence="5">
    <location>
        <begin position="333"/>
        <end position="357"/>
    </location>
</feature>
<proteinExistence type="predicted"/>
<dbReference type="AlphaFoldDB" id="A0A949WPV3"/>
<feature type="domain" description="Major facilitator superfamily (MFS) profile" evidence="6">
    <location>
        <begin position="15"/>
        <end position="384"/>
    </location>
</feature>
<dbReference type="PANTHER" id="PTHR23531:SF2">
    <property type="entry name" value="PERMEASE"/>
    <property type="match status" value="1"/>
</dbReference>
<accession>A0A949WPV3</accession>
<feature type="transmembrane region" description="Helical" evidence="5">
    <location>
        <begin position="239"/>
        <end position="256"/>
    </location>
</feature>
<keyword evidence="8" id="KW-1185">Reference proteome</keyword>
<dbReference type="InterPro" id="IPR020846">
    <property type="entry name" value="MFS_dom"/>
</dbReference>
<feature type="transmembrane region" description="Helical" evidence="5">
    <location>
        <begin position="363"/>
        <end position="380"/>
    </location>
</feature>
<comment type="caution">
    <text evidence="7">The sequence shown here is derived from an EMBL/GenBank/DDBJ whole genome shotgun (WGS) entry which is preliminary data.</text>
</comment>
<feature type="transmembrane region" description="Helical" evidence="5">
    <location>
        <begin position="294"/>
        <end position="312"/>
    </location>
</feature>
<evidence type="ECO:0000313" key="8">
    <source>
        <dbReference type="Proteomes" id="UP000694308"/>
    </source>
</evidence>
<dbReference type="CDD" id="cd17489">
    <property type="entry name" value="MFS_YfcJ_like"/>
    <property type="match status" value="1"/>
</dbReference>
<evidence type="ECO:0000256" key="2">
    <source>
        <dbReference type="ARBA" id="ARBA00022692"/>
    </source>
</evidence>
<feature type="transmembrane region" description="Helical" evidence="5">
    <location>
        <begin position="143"/>
        <end position="163"/>
    </location>
</feature>
<feature type="transmembrane region" description="Helical" evidence="5">
    <location>
        <begin position="169"/>
        <end position="188"/>
    </location>
</feature>
<dbReference type="InterPro" id="IPR005829">
    <property type="entry name" value="Sugar_transporter_CS"/>
</dbReference>
<organism evidence="7 8">
    <name type="scientific">Clostridium thailandense</name>
    <dbReference type="NCBI Taxonomy" id="2794346"/>
    <lineage>
        <taxon>Bacteria</taxon>
        <taxon>Bacillati</taxon>
        <taxon>Bacillota</taxon>
        <taxon>Clostridia</taxon>
        <taxon>Eubacteriales</taxon>
        <taxon>Clostridiaceae</taxon>
        <taxon>Clostridium</taxon>
    </lineage>
</organism>
<evidence type="ECO:0000313" key="7">
    <source>
        <dbReference type="EMBL" id="MBV7271835.1"/>
    </source>
</evidence>
<name>A0A949WPV3_9CLOT</name>
<keyword evidence="2 5" id="KW-0812">Transmembrane</keyword>
<evidence type="ECO:0000256" key="4">
    <source>
        <dbReference type="ARBA" id="ARBA00023136"/>
    </source>
</evidence>
<comment type="subcellular location">
    <subcellularLocation>
        <location evidence="1">Cell membrane</location>
        <topology evidence="1">Multi-pass membrane protein</topology>
    </subcellularLocation>
</comment>
<dbReference type="InterPro" id="IPR052714">
    <property type="entry name" value="MFS_Exporter"/>
</dbReference>
<dbReference type="PROSITE" id="PS00216">
    <property type="entry name" value="SUGAR_TRANSPORT_1"/>
    <property type="match status" value="1"/>
</dbReference>
<dbReference type="PROSITE" id="PS50850">
    <property type="entry name" value="MFS"/>
    <property type="match status" value="1"/>
</dbReference>
<feature type="transmembrane region" description="Helical" evidence="5">
    <location>
        <begin position="50"/>
        <end position="69"/>
    </location>
</feature>
<dbReference type="GO" id="GO:0022857">
    <property type="term" value="F:transmembrane transporter activity"/>
    <property type="evidence" value="ECO:0007669"/>
    <property type="project" value="InterPro"/>
</dbReference>
<feature type="transmembrane region" description="Helical" evidence="5">
    <location>
        <begin position="81"/>
        <end position="108"/>
    </location>
</feature>